<feature type="non-terminal residue" evidence="2">
    <location>
        <position position="103"/>
    </location>
</feature>
<dbReference type="Pfam" id="PF20700">
    <property type="entry name" value="Mutator"/>
    <property type="match status" value="1"/>
</dbReference>
<sequence length="103" mass="11617">QINHFFNKIRRLSHHGPFDSHFGHMEFKGETTNGLKSGFKFTCAMCNLCDVLWSEDNDQQMDVNTASVAGIMSIGSGYSGLQELLGAMYVHCMSNTTYDRYHS</sequence>
<evidence type="ECO:0000259" key="1">
    <source>
        <dbReference type="Pfam" id="PF20700"/>
    </source>
</evidence>
<reference evidence="2" key="1">
    <citation type="submission" date="2015-11" db="EMBL/GenBank/DDBJ databases">
        <title>De novo transcriptome assembly of four potential Pierce s Disease insect vectors from Arizona vineyards.</title>
        <authorList>
            <person name="Tassone E.E."/>
        </authorList>
    </citation>
    <scope>NUCLEOTIDE SEQUENCE</scope>
</reference>
<feature type="domain" description="Mutator-like transposase" evidence="1">
    <location>
        <begin position="3"/>
        <end position="102"/>
    </location>
</feature>
<dbReference type="EMBL" id="GECZ01005164">
    <property type="protein sequence ID" value="JAS64605.1"/>
    <property type="molecule type" value="Transcribed_RNA"/>
</dbReference>
<evidence type="ECO:0000313" key="2">
    <source>
        <dbReference type="EMBL" id="JAS64605.1"/>
    </source>
</evidence>
<proteinExistence type="predicted"/>
<dbReference type="InterPro" id="IPR049012">
    <property type="entry name" value="Mutator_transp_dom"/>
</dbReference>
<organism evidence="2">
    <name type="scientific">Cuerna arida</name>
    <dbReference type="NCBI Taxonomy" id="1464854"/>
    <lineage>
        <taxon>Eukaryota</taxon>
        <taxon>Metazoa</taxon>
        <taxon>Ecdysozoa</taxon>
        <taxon>Arthropoda</taxon>
        <taxon>Hexapoda</taxon>
        <taxon>Insecta</taxon>
        <taxon>Pterygota</taxon>
        <taxon>Neoptera</taxon>
        <taxon>Paraneoptera</taxon>
        <taxon>Hemiptera</taxon>
        <taxon>Auchenorrhyncha</taxon>
        <taxon>Membracoidea</taxon>
        <taxon>Cicadellidae</taxon>
        <taxon>Cicadellinae</taxon>
        <taxon>Proconiini</taxon>
        <taxon>Cuerna</taxon>
    </lineage>
</organism>
<accession>A0A1B6GQ99</accession>
<dbReference type="AlphaFoldDB" id="A0A1B6GQ99"/>
<name>A0A1B6GQ99_9HEMI</name>
<gene>
    <name evidence="2" type="ORF">g.46763</name>
</gene>
<feature type="non-terminal residue" evidence="2">
    <location>
        <position position="1"/>
    </location>
</feature>
<protein>
    <recommendedName>
        <fullName evidence="1">Mutator-like transposase domain-containing protein</fullName>
    </recommendedName>
</protein>